<dbReference type="EMBL" id="NCXM01000011">
    <property type="protein sequence ID" value="OSC28018.1"/>
    <property type="molecule type" value="Genomic_DNA"/>
</dbReference>
<accession>A0A1X2L1X6</accession>
<sequence length="71" mass="7415">MPGLVHEVYADSCAAQYCCGKGNFKLSGRRGDGGTQAETPGNHVEVSGDPIRSLVLIGADRDLTDPEDAVP</sequence>
<dbReference type="Proteomes" id="UP000242320">
    <property type="component" value="Unassembled WGS sequence"/>
</dbReference>
<dbReference type="AlphaFoldDB" id="A0A1X2L1X6"/>
<gene>
    <name evidence="1" type="ORF">B8W69_12390</name>
</gene>
<evidence type="ECO:0000313" key="2">
    <source>
        <dbReference type="Proteomes" id="UP000242320"/>
    </source>
</evidence>
<comment type="caution">
    <text evidence="1">The sequence shown here is derived from an EMBL/GenBank/DDBJ whole genome shotgun (WGS) entry which is preliminary data.</text>
</comment>
<protein>
    <submittedName>
        <fullName evidence="1">Uncharacterized protein</fullName>
    </submittedName>
</protein>
<reference evidence="1 2" key="1">
    <citation type="submission" date="2017-04" db="EMBL/GenBank/DDBJ databases">
        <title>The new phylogeny of genus Mycobacterium.</title>
        <authorList>
            <person name="Tortoli E."/>
            <person name="Trovato A."/>
            <person name="Cirillo D.M."/>
        </authorList>
    </citation>
    <scope>NUCLEOTIDE SEQUENCE [LARGE SCALE GENOMIC DNA]</scope>
    <source>
        <strain evidence="1 2">DSM 45247</strain>
    </source>
</reference>
<evidence type="ECO:0000313" key="1">
    <source>
        <dbReference type="EMBL" id="OSC28018.1"/>
    </source>
</evidence>
<keyword evidence="2" id="KW-1185">Reference proteome</keyword>
<organism evidence="1 2">
    <name type="scientific">Mycolicibacterium vulneris</name>
    <dbReference type="NCBI Taxonomy" id="547163"/>
    <lineage>
        <taxon>Bacteria</taxon>
        <taxon>Bacillati</taxon>
        <taxon>Actinomycetota</taxon>
        <taxon>Actinomycetes</taxon>
        <taxon>Mycobacteriales</taxon>
        <taxon>Mycobacteriaceae</taxon>
        <taxon>Mycolicibacterium</taxon>
    </lineage>
</organism>
<proteinExistence type="predicted"/>
<name>A0A1X2L1X6_9MYCO</name>